<feature type="compositionally biased region" description="Basic and acidic residues" evidence="1">
    <location>
        <begin position="303"/>
        <end position="318"/>
    </location>
</feature>
<keyword evidence="3" id="KW-1185">Reference proteome</keyword>
<comment type="caution">
    <text evidence="2">The sequence shown here is derived from an EMBL/GenBank/DDBJ whole genome shotgun (WGS) entry which is preliminary data.</text>
</comment>
<dbReference type="PANTHER" id="PTHR33673:SF3">
    <property type="entry name" value="SUPPRESSOR SRP40-LIKE PROTEIN"/>
    <property type="match status" value="1"/>
</dbReference>
<reference evidence="2 3" key="1">
    <citation type="journal article" date="2019" name="Nat. Plants">
        <title>Genome sequencing of Musa balbisiana reveals subgenome evolution and function divergence in polyploid bananas.</title>
        <authorList>
            <person name="Yao X."/>
        </authorList>
    </citation>
    <scope>NUCLEOTIDE SEQUENCE [LARGE SCALE GENOMIC DNA]</scope>
    <source>
        <strain evidence="3">cv. DH-PKW</strain>
        <tissue evidence="2">Leaves</tissue>
    </source>
</reference>
<feature type="region of interest" description="Disordered" evidence="1">
    <location>
        <begin position="278"/>
        <end position="335"/>
    </location>
</feature>
<dbReference type="STRING" id="52838.A0A4S8ICQ1"/>
<feature type="compositionally biased region" description="Polar residues" evidence="1">
    <location>
        <begin position="193"/>
        <end position="223"/>
    </location>
</feature>
<dbReference type="Proteomes" id="UP000317650">
    <property type="component" value="Chromosome 2"/>
</dbReference>
<protein>
    <submittedName>
        <fullName evidence="2">Uncharacterized protein</fullName>
    </submittedName>
</protein>
<feature type="compositionally biased region" description="Basic and acidic residues" evidence="1">
    <location>
        <begin position="224"/>
        <end position="242"/>
    </location>
</feature>
<evidence type="ECO:0000256" key="1">
    <source>
        <dbReference type="SAM" id="MobiDB-lite"/>
    </source>
</evidence>
<accession>A0A4S8ICQ1</accession>
<name>A0A4S8ICQ1_MUSBA</name>
<feature type="region of interest" description="Disordered" evidence="1">
    <location>
        <begin position="1"/>
        <end position="32"/>
    </location>
</feature>
<feature type="compositionally biased region" description="Polar residues" evidence="1">
    <location>
        <begin position="244"/>
        <end position="259"/>
    </location>
</feature>
<dbReference type="AlphaFoldDB" id="A0A4S8ICQ1"/>
<dbReference type="PANTHER" id="PTHR33673">
    <property type="entry name" value="SUPPRESSOR SRP40-LIKE PROTEIN"/>
    <property type="match status" value="1"/>
</dbReference>
<proteinExistence type="predicted"/>
<evidence type="ECO:0000313" key="2">
    <source>
        <dbReference type="EMBL" id="THU45374.1"/>
    </source>
</evidence>
<feature type="region of interest" description="Disordered" evidence="1">
    <location>
        <begin position="188"/>
        <end position="259"/>
    </location>
</feature>
<dbReference type="EMBL" id="PYDT01000011">
    <property type="protein sequence ID" value="THU45374.1"/>
    <property type="molecule type" value="Genomic_DNA"/>
</dbReference>
<gene>
    <name evidence="2" type="ORF">C4D60_Mb02t17230</name>
</gene>
<sequence>MDFEHMRASSKSSNTSPENEMEHTHAAIIVDDHDVTKSEIVPRIVEGSLSTSPSSSTLSDEDFFQIDTGLEFASKHEMKNVTQDEYMTVEPILSGKVPIGTPFSPYASGDSLGSDNFGMVGAKQSPSIQLMGRSDVPDPNRIPSSVFDRTKSNTPMEWSVASNESLFSIHTGKSGDLTSLYSNHLDGFPPPLSGSSPAQSLAQSVGVGSSLQQPVESEVTSAQPKKDVLKAITEENAEKDRPSTVGNIPHSNSTPRFSDCGSVNSYRSFAFPILTVEGRNGSFKGESVQPFEKEQTQQPQPQSEEHPEADTPKTKPEQMGEGQCSECCPGDAQVI</sequence>
<evidence type="ECO:0000313" key="3">
    <source>
        <dbReference type="Proteomes" id="UP000317650"/>
    </source>
</evidence>
<feature type="compositionally biased region" description="Basic and acidic residues" evidence="1">
    <location>
        <begin position="20"/>
        <end position="32"/>
    </location>
</feature>
<feature type="compositionally biased region" description="Polar residues" evidence="1">
    <location>
        <begin position="9"/>
        <end position="18"/>
    </location>
</feature>
<organism evidence="2 3">
    <name type="scientific">Musa balbisiana</name>
    <name type="common">Banana</name>
    <dbReference type="NCBI Taxonomy" id="52838"/>
    <lineage>
        <taxon>Eukaryota</taxon>
        <taxon>Viridiplantae</taxon>
        <taxon>Streptophyta</taxon>
        <taxon>Embryophyta</taxon>
        <taxon>Tracheophyta</taxon>
        <taxon>Spermatophyta</taxon>
        <taxon>Magnoliopsida</taxon>
        <taxon>Liliopsida</taxon>
        <taxon>Zingiberales</taxon>
        <taxon>Musaceae</taxon>
        <taxon>Musa</taxon>
    </lineage>
</organism>